<dbReference type="Proteomes" id="UP001054945">
    <property type="component" value="Unassembled WGS sequence"/>
</dbReference>
<keyword evidence="2" id="KW-1185">Reference proteome</keyword>
<protein>
    <submittedName>
        <fullName evidence="1">Uncharacterized protein</fullName>
    </submittedName>
</protein>
<gene>
    <name evidence="1" type="ORF">CEXT_568531</name>
</gene>
<reference evidence="1 2" key="1">
    <citation type="submission" date="2021-06" db="EMBL/GenBank/DDBJ databases">
        <title>Caerostris extrusa draft genome.</title>
        <authorList>
            <person name="Kono N."/>
            <person name="Arakawa K."/>
        </authorList>
    </citation>
    <scope>NUCLEOTIDE SEQUENCE [LARGE SCALE GENOMIC DNA]</scope>
</reference>
<dbReference type="AlphaFoldDB" id="A0AAV4YEE4"/>
<name>A0AAV4YEE4_CAEEX</name>
<proteinExistence type="predicted"/>
<organism evidence="1 2">
    <name type="scientific">Caerostris extrusa</name>
    <name type="common">Bark spider</name>
    <name type="synonym">Caerostris bankana</name>
    <dbReference type="NCBI Taxonomy" id="172846"/>
    <lineage>
        <taxon>Eukaryota</taxon>
        <taxon>Metazoa</taxon>
        <taxon>Ecdysozoa</taxon>
        <taxon>Arthropoda</taxon>
        <taxon>Chelicerata</taxon>
        <taxon>Arachnida</taxon>
        <taxon>Araneae</taxon>
        <taxon>Araneomorphae</taxon>
        <taxon>Entelegynae</taxon>
        <taxon>Araneoidea</taxon>
        <taxon>Araneidae</taxon>
        <taxon>Caerostris</taxon>
    </lineage>
</organism>
<evidence type="ECO:0000313" key="1">
    <source>
        <dbReference type="EMBL" id="GIZ04766.1"/>
    </source>
</evidence>
<dbReference type="EMBL" id="BPLR01019133">
    <property type="protein sequence ID" value="GIZ04766.1"/>
    <property type="molecule type" value="Genomic_DNA"/>
</dbReference>
<sequence>MSKHLVRASLGTWDGHSQKLTASQGTQVDAVDPTTLQKTSFSKANPGFKKLDLSDCLFKKLDLDLPRNIQEGTGLIKGGRLFLCLLEHW</sequence>
<comment type="caution">
    <text evidence="1">The sequence shown here is derived from an EMBL/GenBank/DDBJ whole genome shotgun (WGS) entry which is preliminary data.</text>
</comment>
<evidence type="ECO:0000313" key="2">
    <source>
        <dbReference type="Proteomes" id="UP001054945"/>
    </source>
</evidence>
<accession>A0AAV4YEE4</accession>